<evidence type="ECO:0000259" key="7">
    <source>
        <dbReference type="PROSITE" id="PS50893"/>
    </source>
</evidence>
<feature type="transmembrane region" description="Helical" evidence="6">
    <location>
        <begin position="273"/>
        <end position="292"/>
    </location>
</feature>
<dbReference type="SUPFAM" id="SSF52540">
    <property type="entry name" value="P-loop containing nucleoside triphosphate hydrolases"/>
    <property type="match status" value="1"/>
</dbReference>
<dbReference type="GO" id="GO:0005886">
    <property type="term" value="C:plasma membrane"/>
    <property type="evidence" value="ECO:0007669"/>
    <property type="project" value="UniProtKB-SubCell"/>
</dbReference>
<keyword evidence="3 6" id="KW-1133">Transmembrane helix</keyword>
<reference evidence="9 10" key="1">
    <citation type="submission" date="2020-04" db="EMBL/GenBank/DDBJ databases">
        <title>MicrobeNet Type strains.</title>
        <authorList>
            <person name="Nicholson A.C."/>
        </authorList>
    </citation>
    <scope>NUCLEOTIDE SEQUENCE [LARGE SCALE GENOMIC DNA]</scope>
    <source>
        <strain evidence="9 10">ATCC BAA-788</strain>
    </source>
</reference>
<dbReference type="InterPro" id="IPR039421">
    <property type="entry name" value="Type_1_exporter"/>
</dbReference>
<dbReference type="PROSITE" id="PS50893">
    <property type="entry name" value="ABC_TRANSPORTER_2"/>
    <property type="match status" value="1"/>
</dbReference>
<dbReference type="Pfam" id="PF00664">
    <property type="entry name" value="ABC_membrane"/>
    <property type="match status" value="1"/>
</dbReference>
<organism evidence="9 10">
    <name type="scientific">Cellulomonas denverensis</name>
    <dbReference type="NCBI Taxonomy" id="264297"/>
    <lineage>
        <taxon>Bacteria</taxon>
        <taxon>Bacillati</taxon>
        <taxon>Actinomycetota</taxon>
        <taxon>Actinomycetes</taxon>
        <taxon>Micrococcales</taxon>
        <taxon>Cellulomonadaceae</taxon>
        <taxon>Cellulomonas</taxon>
    </lineage>
</organism>
<evidence type="ECO:0000256" key="4">
    <source>
        <dbReference type="ARBA" id="ARBA00023136"/>
    </source>
</evidence>
<keyword evidence="4 6" id="KW-0472">Membrane</keyword>
<dbReference type="AlphaFoldDB" id="A0A7X6KWD5"/>
<evidence type="ECO:0000313" key="10">
    <source>
        <dbReference type="Proteomes" id="UP000581206"/>
    </source>
</evidence>
<evidence type="ECO:0000259" key="8">
    <source>
        <dbReference type="PROSITE" id="PS50929"/>
    </source>
</evidence>
<dbReference type="InterPro" id="IPR003439">
    <property type="entry name" value="ABC_transporter-like_ATP-bd"/>
</dbReference>
<dbReference type="SUPFAM" id="SSF90123">
    <property type="entry name" value="ABC transporter transmembrane region"/>
    <property type="match status" value="1"/>
</dbReference>
<dbReference type="GO" id="GO:0005524">
    <property type="term" value="F:ATP binding"/>
    <property type="evidence" value="ECO:0007669"/>
    <property type="project" value="UniProtKB-KW"/>
</dbReference>
<dbReference type="InterPro" id="IPR036640">
    <property type="entry name" value="ABC1_TM_sf"/>
</dbReference>
<comment type="caution">
    <text evidence="9">The sequence shown here is derived from an EMBL/GenBank/DDBJ whole genome shotgun (WGS) entry which is preliminary data.</text>
</comment>
<evidence type="ECO:0000256" key="1">
    <source>
        <dbReference type="ARBA" id="ARBA00004651"/>
    </source>
</evidence>
<gene>
    <name evidence="9" type="ORF">HGA03_11025</name>
</gene>
<dbReference type="PROSITE" id="PS00211">
    <property type="entry name" value="ABC_TRANSPORTER_1"/>
    <property type="match status" value="1"/>
</dbReference>
<dbReference type="GO" id="GO:0015421">
    <property type="term" value="F:ABC-type oligopeptide transporter activity"/>
    <property type="evidence" value="ECO:0007669"/>
    <property type="project" value="TreeGrafter"/>
</dbReference>
<feature type="region of interest" description="Disordered" evidence="5">
    <location>
        <begin position="593"/>
        <end position="633"/>
    </location>
</feature>
<feature type="domain" description="ABC transporter" evidence="7">
    <location>
        <begin position="339"/>
        <end position="591"/>
    </location>
</feature>
<accession>A0A7X6KWD5</accession>
<feature type="transmembrane region" description="Helical" evidence="6">
    <location>
        <begin position="185"/>
        <end position="206"/>
    </location>
</feature>
<keyword evidence="9" id="KW-0547">Nucleotide-binding</keyword>
<dbReference type="PANTHER" id="PTHR43394:SF1">
    <property type="entry name" value="ATP-BINDING CASSETTE SUB-FAMILY B MEMBER 10, MITOCHONDRIAL"/>
    <property type="match status" value="1"/>
</dbReference>
<name>A0A7X6KWD5_9CELL</name>
<dbReference type="CDD" id="cd07346">
    <property type="entry name" value="ABC_6TM_exporters"/>
    <property type="match status" value="1"/>
</dbReference>
<dbReference type="InterPro" id="IPR017871">
    <property type="entry name" value="ABC_transporter-like_CS"/>
</dbReference>
<keyword evidence="9" id="KW-0067">ATP-binding</keyword>
<comment type="subcellular location">
    <subcellularLocation>
        <location evidence="1">Cell membrane</location>
        <topology evidence="1">Multi-pass membrane protein</topology>
    </subcellularLocation>
</comment>
<dbReference type="Gene3D" id="3.40.50.300">
    <property type="entry name" value="P-loop containing nucleotide triphosphate hydrolases"/>
    <property type="match status" value="1"/>
</dbReference>
<dbReference type="Pfam" id="PF00005">
    <property type="entry name" value="ABC_tran"/>
    <property type="match status" value="1"/>
</dbReference>
<dbReference type="InterPro" id="IPR027417">
    <property type="entry name" value="P-loop_NTPase"/>
</dbReference>
<dbReference type="PANTHER" id="PTHR43394">
    <property type="entry name" value="ATP-DEPENDENT PERMEASE MDL1, MITOCHONDRIAL"/>
    <property type="match status" value="1"/>
</dbReference>
<dbReference type="Proteomes" id="UP000581206">
    <property type="component" value="Unassembled WGS sequence"/>
</dbReference>
<feature type="transmembrane region" description="Helical" evidence="6">
    <location>
        <begin position="44"/>
        <end position="66"/>
    </location>
</feature>
<dbReference type="GO" id="GO:0016887">
    <property type="term" value="F:ATP hydrolysis activity"/>
    <property type="evidence" value="ECO:0007669"/>
    <property type="project" value="InterPro"/>
</dbReference>
<dbReference type="InterPro" id="IPR011527">
    <property type="entry name" value="ABC1_TM_dom"/>
</dbReference>
<dbReference type="PROSITE" id="PS50929">
    <property type="entry name" value="ABC_TM1F"/>
    <property type="match status" value="1"/>
</dbReference>
<feature type="compositionally biased region" description="Basic and acidic residues" evidence="5">
    <location>
        <begin position="619"/>
        <end position="633"/>
    </location>
</feature>
<evidence type="ECO:0000313" key="9">
    <source>
        <dbReference type="EMBL" id="NKY23194.1"/>
    </source>
</evidence>
<protein>
    <submittedName>
        <fullName evidence="9">ABC transporter ATP-binding protein</fullName>
    </submittedName>
</protein>
<evidence type="ECO:0000256" key="3">
    <source>
        <dbReference type="ARBA" id="ARBA00022989"/>
    </source>
</evidence>
<feature type="transmembrane region" description="Helical" evidence="6">
    <location>
        <begin position="159"/>
        <end position="179"/>
    </location>
</feature>
<proteinExistence type="predicted"/>
<feature type="domain" description="ABC transmembrane type-1" evidence="8">
    <location>
        <begin position="47"/>
        <end position="327"/>
    </location>
</feature>
<keyword evidence="2 6" id="KW-0812">Transmembrane</keyword>
<evidence type="ECO:0000256" key="2">
    <source>
        <dbReference type="ARBA" id="ARBA00022692"/>
    </source>
</evidence>
<sequence>MPVVDQAVNSAELGTPLGRRRAPGAPPLGSVPRFLLWQAGRQPWTLAGGVLFGVVWMLCQVAWPYLLGRAVDEGVTGRAGDVVRWCAALLAVACVQAATTTLRHRMAVTNWLRSSLGVARLIGHHSADTGHAITATTAQGEIVATVSGDALRLGEMFDVVARLVGGVVAYLCVAVVVLLRSTLLGVLVLVGVPVLAAALTVLIGPLQRRQQDYRQETGLLTTLGADTVSGLRVLRGIGGEDAFVDRYARQSQRARVAAVEVARTQSWLDGMQVLLPGILVAALVWAGARLVAQGVLTAGELVTVYGYATFLVIPLRTGAEAAQVFTRGVVATRRVLAVLRIRPAVQDPGDPVEPPPHGSPLEDVASGLVVRPGRFTAVVDPDPDAAAAVATRLGRFDDAVLRDAPVLWGGVDHRSVRVREVRRRIVVSDSTPHLFAGPLVDGLDVLAVREPDRARAHPRRHRVDAALQAAAARETVDALPAGLAESVAERGRTFSGGQRQRLSLARALLTDAEVLVLIEPTSAVDAHTESLIASGVRRARDGRTTVVVTASPLLLDRVDDVAVLDHGRLVGAGTHGELMRRDDEVGELYRSVVARTTSDAEPDPGTDPSDAEAGGVDALWEHDQEDRDAATDR</sequence>
<dbReference type="EMBL" id="JAAXOX010000004">
    <property type="protein sequence ID" value="NKY23194.1"/>
    <property type="molecule type" value="Genomic_DNA"/>
</dbReference>
<dbReference type="Gene3D" id="1.20.1560.10">
    <property type="entry name" value="ABC transporter type 1, transmembrane domain"/>
    <property type="match status" value="1"/>
</dbReference>
<evidence type="ECO:0000256" key="5">
    <source>
        <dbReference type="SAM" id="MobiDB-lite"/>
    </source>
</evidence>
<keyword evidence="10" id="KW-1185">Reference proteome</keyword>
<evidence type="ECO:0000256" key="6">
    <source>
        <dbReference type="SAM" id="Phobius"/>
    </source>
</evidence>